<comment type="caution">
    <text evidence="3">The sequence shown here is derived from an EMBL/GenBank/DDBJ whole genome shotgun (WGS) entry which is preliminary data.</text>
</comment>
<protein>
    <recommendedName>
        <fullName evidence="5">Preprotein translocase subunit YajC</fullName>
    </recommendedName>
</protein>
<keyword evidence="2" id="KW-1133">Transmembrane helix</keyword>
<keyword evidence="2" id="KW-0812">Transmembrane</keyword>
<proteinExistence type="predicted"/>
<feature type="compositionally biased region" description="Acidic residues" evidence="1">
    <location>
        <begin position="181"/>
        <end position="190"/>
    </location>
</feature>
<dbReference type="EMBL" id="BAABRT010000001">
    <property type="protein sequence ID" value="GAA5523479.1"/>
    <property type="molecule type" value="Genomic_DNA"/>
</dbReference>
<gene>
    <name evidence="3" type="ORF">Maes01_00024</name>
</gene>
<dbReference type="RefSeq" id="WP_345547660.1">
    <property type="nucleotide sequence ID" value="NZ_BAABRT010000001.1"/>
</dbReference>
<keyword evidence="2" id="KW-0472">Membrane</keyword>
<reference evidence="3 4" key="1">
    <citation type="submission" date="2024-02" db="EMBL/GenBank/DDBJ databases">
        <title>Microbulbifer aestuariivivens NBRC 112533.</title>
        <authorList>
            <person name="Ichikawa N."/>
            <person name="Katano-Makiyama Y."/>
            <person name="Hidaka K."/>
        </authorList>
    </citation>
    <scope>NUCLEOTIDE SEQUENCE [LARGE SCALE GENOMIC DNA]</scope>
    <source>
        <strain evidence="3 4">NBRC 112533</strain>
    </source>
</reference>
<accession>A0ABP9WKF4</accession>
<feature type="transmembrane region" description="Helical" evidence="2">
    <location>
        <begin position="6"/>
        <end position="24"/>
    </location>
</feature>
<evidence type="ECO:0000313" key="4">
    <source>
        <dbReference type="Proteomes" id="UP001408594"/>
    </source>
</evidence>
<evidence type="ECO:0000256" key="1">
    <source>
        <dbReference type="SAM" id="MobiDB-lite"/>
    </source>
</evidence>
<organism evidence="3 4">
    <name type="scientific">Microbulbifer aestuariivivens</name>
    <dbReference type="NCBI Taxonomy" id="1908308"/>
    <lineage>
        <taxon>Bacteria</taxon>
        <taxon>Pseudomonadati</taxon>
        <taxon>Pseudomonadota</taxon>
        <taxon>Gammaproteobacteria</taxon>
        <taxon>Cellvibrionales</taxon>
        <taxon>Microbulbiferaceae</taxon>
        <taxon>Microbulbifer</taxon>
    </lineage>
</organism>
<dbReference type="Proteomes" id="UP001408594">
    <property type="component" value="Unassembled WGS sequence"/>
</dbReference>
<sequence>MSAWLPLLIIVFAVALVVGPVMWMKPSDRDRKLAGLRQRAIRAGMTVKMKPLPAVLGSGTAAVYFNRWEDPRRLDVGWNLELQRMTHDLHFYDRWDWVGKPAPKAAWPLIRDLLQRLPEDACGVQSTNGGLGVQWQERSGDRGFEALSQSLTRLLPEIEEAIRQPAGRSNVGRGDGGLDNGDADDDGGSR</sequence>
<feature type="region of interest" description="Disordered" evidence="1">
    <location>
        <begin position="161"/>
        <end position="190"/>
    </location>
</feature>
<evidence type="ECO:0008006" key="5">
    <source>
        <dbReference type="Google" id="ProtNLM"/>
    </source>
</evidence>
<name>A0ABP9WKF4_9GAMM</name>
<keyword evidence="4" id="KW-1185">Reference proteome</keyword>
<evidence type="ECO:0000256" key="2">
    <source>
        <dbReference type="SAM" id="Phobius"/>
    </source>
</evidence>
<evidence type="ECO:0000313" key="3">
    <source>
        <dbReference type="EMBL" id="GAA5523479.1"/>
    </source>
</evidence>